<dbReference type="EMBL" id="JBANAX010000355">
    <property type="protein sequence ID" value="KAL1212942.1"/>
    <property type="molecule type" value="Genomic_DNA"/>
</dbReference>
<reference evidence="3 4" key="1">
    <citation type="submission" date="2024-04" db="EMBL/GenBank/DDBJ databases">
        <title>Genome assembly C_amara_ONT_v2.</title>
        <authorList>
            <person name="Yant L."/>
            <person name="Moore C."/>
            <person name="Slenker M."/>
        </authorList>
    </citation>
    <scope>NUCLEOTIDE SEQUENCE [LARGE SCALE GENOMIC DNA]</scope>
    <source>
        <tissue evidence="3">Leaf</tissue>
    </source>
</reference>
<comment type="caution">
    <text evidence="3">The sequence shown here is derived from an EMBL/GenBank/DDBJ whole genome shotgun (WGS) entry which is preliminary data.</text>
</comment>
<sequence>MAPKADPTKNTDAVENAVDKLQRDVEKLFTLESSVNEMKLKMDILDRIEKKMMDDERREVAMGKQREGTHTSGVNESQIEGSQNRSNQKPIRSVSLDDQRMKITRELPRANESLTKKIEAPIFDGENVESWVMRVEQYFELRDFTEEDKLKVVRMCFDGDALTWYRWERDRNLFMSWEHMKHIALENFSPAQDLTPGERLLLLRQEGSAVAYCREFIALASSAPEVPENVLEMAFMAGLKPKTRAGVKMFNPRNLQMMMNKTKMVEEWNETEESPSSNLSHGTNRSGRVTGGNSQSYTRGDQLSGGGANWSKPRNPNNSEAHTTPFRPTPKNNNQQTKHSDTRRPYPRRLTEGERNERRAKGLCFQCDERYHANHQCRLKELQVIVVMEDGTECEIDKAEGDSGEEAPQGGSEMAVLSINSAAGISSP</sequence>
<organism evidence="3 4">
    <name type="scientific">Cardamine amara subsp. amara</name>
    <dbReference type="NCBI Taxonomy" id="228776"/>
    <lineage>
        <taxon>Eukaryota</taxon>
        <taxon>Viridiplantae</taxon>
        <taxon>Streptophyta</taxon>
        <taxon>Embryophyta</taxon>
        <taxon>Tracheophyta</taxon>
        <taxon>Spermatophyta</taxon>
        <taxon>Magnoliopsida</taxon>
        <taxon>eudicotyledons</taxon>
        <taxon>Gunneridae</taxon>
        <taxon>Pentapetalae</taxon>
        <taxon>rosids</taxon>
        <taxon>malvids</taxon>
        <taxon>Brassicales</taxon>
        <taxon>Brassicaceae</taxon>
        <taxon>Cardamineae</taxon>
        <taxon>Cardamine</taxon>
    </lineage>
</organism>
<feature type="compositionally biased region" description="Polar residues" evidence="1">
    <location>
        <begin position="418"/>
        <end position="428"/>
    </location>
</feature>
<dbReference type="Proteomes" id="UP001558713">
    <property type="component" value="Unassembled WGS sequence"/>
</dbReference>
<dbReference type="InterPro" id="IPR005162">
    <property type="entry name" value="Retrotrans_gag_dom"/>
</dbReference>
<feature type="domain" description="Retrotransposon gag" evidence="2">
    <location>
        <begin position="152"/>
        <end position="241"/>
    </location>
</feature>
<dbReference type="AlphaFoldDB" id="A0ABD1B1U0"/>
<feature type="region of interest" description="Disordered" evidence="1">
    <location>
        <begin position="56"/>
        <end position="97"/>
    </location>
</feature>
<evidence type="ECO:0000313" key="4">
    <source>
        <dbReference type="Proteomes" id="UP001558713"/>
    </source>
</evidence>
<proteinExistence type="predicted"/>
<feature type="region of interest" description="Disordered" evidence="1">
    <location>
        <begin position="397"/>
        <end position="428"/>
    </location>
</feature>
<accession>A0ABD1B1U0</accession>
<evidence type="ECO:0000259" key="2">
    <source>
        <dbReference type="Pfam" id="PF03732"/>
    </source>
</evidence>
<evidence type="ECO:0000313" key="3">
    <source>
        <dbReference type="EMBL" id="KAL1212942.1"/>
    </source>
</evidence>
<feature type="region of interest" description="Disordered" evidence="1">
    <location>
        <begin position="266"/>
        <end position="357"/>
    </location>
</feature>
<feature type="compositionally biased region" description="Polar residues" evidence="1">
    <location>
        <begin position="312"/>
        <end position="322"/>
    </location>
</feature>
<feature type="compositionally biased region" description="Basic and acidic residues" evidence="1">
    <location>
        <begin position="338"/>
        <end position="357"/>
    </location>
</feature>
<feature type="compositionally biased region" description="Polar residues" evidence="1">
    <location>
        <begin position="70"/>
        <end position="90"/>
    </location>
</feature>
<name>A0ABD1B1U0_CARAN</name>
<dbReference type="Pfam" id="PF03732">
    <property type="entry name" value="Retrotrans_gag"/>
    <property type="match status" value="1"/>
</dbReference>
<evidence type="ECO:0000256" key="1">
    <source>
        <dbReference type="SAM" id="MobiDB-lite"/>
    </source>
</evidence>
<feature type="compositionally biased region" description="Polar residues" evidence="1">
    <location>
        <begin position="274"/>
        <end position="301"/>
    </location>
</feature>
<gene>
    <name evidence="3" type="ORF">V5N11_032911</name>
</gene>
<protein>
    <recommendedName>
        <fullName evidence="2">Retrotransposon gag domain-containing protein</fullName>
    </recommendedName>
</protein>
<keyword evidence="4" id="KW-1185">Reference proteome</keyword>
<feature type="compositionally biased region" description="Basic and acidic residues" evidence="1">
    <location>
        <begin position="56"/>
        <end position="69"/>
    </location>
</feature>